<feature type="transmembrane region" description="Helical" evidence="8">
    <location>
        <begin position="12"/>
        <end position="34"/>
    </location>
</feature>
<proteinExistence type="inferred from homology"/>
<comment type="similarity">
    <text evidence="2 8">Belongs to the binding-protein-dependent transport system permease family. CysTW subfamily.</text>
</comment>
<dbReference type="FunCoup" id="A0A212RDW2">
    <property type="interactions" value="249"/>
</dbReference>
<comment type="subcellular location">
    <subcellularLocation>
        <location evidence="1 8">Cell membrane</location>
        <topology evidence="1 8">Multi-pass membrane protein</topology>
    </subcellularLocation>
</comment>
<keyword evidence="6 8" id="KW-1133">Transmembrane helix</keyword>
<keyword evidence="3" id="KW-0813">Transport</keyword>
<dbReference type="InterPro" id="IPR035906">
    <property type="entry name" value="MetI-like_sf"/>
</dbReference>
<evidence type="ECO:0000256" key="5">
    <source>
        <dbReference type="ARBA" id="ARBA00022692"/>
    </source>
</evidence>
<feature type="transmembrane region" description="Helical" evidence="8">
    <location>
        <begin position="111"/>
        <end position="131"/>
    </location>
</feature>
<evidence type="ECO:0000256" key="6">
    <source>
        <dbReference type="ARBA" id="ARBA00022989"/>
    </source>
</evidence>
<evidence type="ECO:0000256" key="7">
    <source>
        <dbReference type="ARBA" id="ARBA00023136"/>
    </source>
</evidence>
<evidence type="ECO:0000313" key="10">
    <source>
        <dbReference type="EMBL" id="SNB70483.1"/>
    </source>
</evidence>
<dbReference type="CDD" id="cd06261">
    <property type="entry name" value="TM_PBP2"/>
    <property type="match status" value="1"/>
</dbReference>
<dbReference type="Proteomes" id="UP000197025">
    <property type="component" value="Unassembled WGS sequence"/>
</dbReference>
<dbReference type="InterPro" id="IPR005672">
    <property type="entry name" value="Phosphate_PstA"/>
</dbReference>
<feature type="transmembrane region" description="Helical" evidence="8">
    <location>
        <begin position="137"/>
        <end position="155"/>
    </location>
</feature>
<dbReference type="PANTHER" id="PTHR43470">
    <property type="entry name" value="PHOSPHATE TRANSPORT SYSTEM PERMEASE PROTEIN PSTA-RELATED"/>
    <property type="match status" value="1"/>
</dbReference>
<sequence length="285" mass="31279">MGHRQRRELLGKLFEGIALAATVFGLLVLAFLLLDVARRGLGVLSWSFLTSYPSRFPEQAGIRSALLGTVWVIPLTALFAVPLGVAAAIYLEEYAPRNRLTRLIELNINNLAGVPSIIYGLLGLELFVRAMRLERSILAGALTLSLLILPILITASREALRAVPMSLREAAFALGATRWQVIRHQVLPVAFPGILTGMILALSRAIGETAPLITIGALTFIAFDPKSPFDKFTVLPIQIFNWVSRPQAGFHARAAGAILVLLAALLSMNGLAIYLRYRSQRRYQW</sequence>
<evidence type="ECO:0000313" key="11">
    <source>
        <dbReference type="Proteomes" id="UP000197025"/>
    </source>
</evidence>
<dbReference type="RefSeq" id="WP_088571898.1">
    <property type="nucleotide sequence ID" value="NZ_FYEK01000044.1"/>
</dbReference>
<dbReference type="NCBIfam" id="TIGR00974">
    <property type="entry name" value="3a0107s02c"/>
    <property type="match status" value="1"/>
</dbReference>
<feature type="transmembrane region" description="Helical" evidence="8">
    <location>
        <begin position="71"/>
        <end position="91"/>
    </location>
</feature>
<dbReference type="GO" id="GO:0005886">
    <property type="term" value="C:plasma membrane"/>
    <property type="evidence" value="ECO:0007669"/>
    <property type="project" value="UniProtKB-SubCell"/>
</dbReference>
<evidence type="ECO:0000256" key="1">
    <source>
        <dbReference type="ARBA" id="ARBA00004651"/>
    </source>
</evidence>
<dbReference type="PROSITE" id="PS50928">
    <property type="entry name" value="ABC_TM1"/>
    <property type="match status" value="1"/>
</dbReference>
<comment type="caution">
    <text evidence="8">Lacks conserved residue(s) required for the propagation of feature annotation.</text>
</comment>
<dbReference type="Gene3D" id="1.10.3720.10">
    <property type="entry name" value="MetI-like"/>
    <property type="match status" value="1"/>
</dbReference>
<dbReference type="AlphaFoldDB" id="A0A212RDW2"/>
<dbReference type="GO" id="GO:0005315">
    <property type="term" value="F:phosphate transmembrane transporter activity"/>
    <property type="evidence" value="ECO:0007669"/>
    <property type="project" value="InterPro"/>
</dbReference>
<dbReference type="EMBL" id="FYEK01000044">
    <property type="protein sequence ID" value="SNB70483.1"/>
    <property type="molecule type" value="Genomic_DNA"/>
</dbReference>
<protein>
    <recommendedName>
        <fullName evidence="8">Phosphate transport system permease protein PstA</fullName>
    </recommendedName>
</protein>
<evidence type="ECO:0000256" key="4">
    <source>
        <dbReference type="ARBA" id="ARBA00022475"/>
    </source>
</evidence>
<evidence type="ECO:0000256" key="3">
    <source>
        <dbReference type="ARBA" id="ARBA00022448"/>
    </source>
</evidence>
<keyword evidence="4 8" id="KW-1003">Cell membrane</keyword>
<reference evidence="11" key="1">
    <citation type="submission" date="2017-06" db="EMBL/GenBank/DDBJ databases">
        <authorList>
            <person name="Varghese N."/>
            <person name="Submissions S."/>
        </authorList>
    </citation>
    <scope>NUCLEOTIDE SEQUENCE [LARGE SCALE GENOMIC DNA]</scope>
    <source>
        <strain evidence="11">JAD2</strain>
    </source>
</reference>
<dbReference type="SUPFAM" id="SSF161098">
    <property type="entry name" value="MetI-like"/>
    <property type="match status" value="1"/>
</dbReference>
<evidence type="ECO:0000256" key="8">
    <source>
        <dbReference type="RuleBase" id="RU363043"/>
    </source>
</evidence>
<dbReference type="Pfam" id="PF00528">
    <property type="entry name" value="BPD_transp_1"/>
    <property type="match status" value="1"/>
</dbReference>
<evidence type="ECO:0000259" key="9">
    <source>
        <dbReference type="PROSITE" id="PS50928"/>
    </source>
</evidence>
<dbReference type="PANTHER" id="PTHR43470:SF5">
    <property type="entry name" value="PHOSPHATE TRANSPORT SYSTEM PERMEASE PROTEIN PSTA"/>
    <property type="match status" value="1"/>
</dbReference>
<keyword evidence="5 8" id="KW-0812">Transmembrane</keyword>
<evidence type="ECO:0000256" key="2">
    <source>
        <dbReference type="ARBA" id="ARBA00007069"/>
    </source>
</evidence>
<gene>
    <name evidence="10" type="ORF">SAMN02746019_00012470</name>
</gene>
<accession>A0A212RDW2</accession>
<feature type="transmembrane region" description="Helical" evidence="8">
    <location>
        <begin position="254"/>
        <end position="275"/>
    </location>
</feature>
<dbReference type="InterPro" id="IPR000515">
    <property type="entry name" value="MetI-like"/>
</dbReference>
<dbReference type="GO" id="GO:0035435">
    <property type="term" value="P:phosphate ion transmembrane transport"/>
    <property type="evidence" value="ECO:0007669"/>
    <property type="project" value="InterPro"/>
</dbReference>
<keyword evidence="7 8" id="KW-0472">Membrane</keyword>
<name>A0A212RDW2_9CHLR</name>
<organism evidence="10 11">
    <name type="scientific">Thermoflexus hugenholtzii JAD2</name>
    <dbReference type="NCBI Taxonomy" id="877466"/>
    <lineage>
        <taxon>Bacteria</taxon>
        <taxon>Bacillati</taxon>
        <taxon>Chloroflexota</taxon>
        <taxon>Thermoflexia</taxon>
        <taxon>Thermoflexales</taxon>
        <taxon>Thermoflexaceae</taxon>
        <taxon>Thermoflexus</taxon>
    </lineage>
</organism>
<dbReference type="InParanoid" id="A0A212RDW2"/>
<keyword evidence="11" id="KW-1185">Reference proteome</keyword>
<dbReference type="OrthoDB" id="9785113at2"/>
<feature type="domain" description="ABC transmembrane type-1" evidence="9">
    <location>
        <begin position="66"/>
        <end position="272"/>
    </location>
</feature>